<comment type="subcellular location">
    <subcellularLocation>
        <location evidence="2">Endosome membrane</location>
        <topology evidence="2">Peripheral membrane protein</topology>
    </subcellularLocation>
    <subcellularLocation>
        <location evidence="1">Vacuole membrane</location>
        <topology evidence="1">Peripheral membrane protein</topology>
    </subcellularLocation>
</comment>
<evidence type="ECO:0000256" key="8">
    <source>
        <dbReference type="ARBA" id="ARBA00033774"/>
    </source>
</evidence>
<dbReference type="InterPro" id="IPR036871">
    <property type="entry name" value="PX_dom_sf"/>
</dbReference>
<dbReference type="CDD" id="cd07280">
    <property type="entry name" value="PX_YPT35"/>
    <property type="match status" value="1"/>
</dbReference>
<dbReference type="Gene3D" id="3.30.1520.10">
    <property type="entry name" value="Phox-like domain"/>
    <property type="match status" value="1"/>
</dbReference>
<dbReference type="InterPro" id="IPR001683">
    <property type="entry name" value="PX_dom"/>
</dbReference>
<protein>
    <recommendedName>
        <fullName evidence="8">Endosomal/vacuolar adapter protein YPT35</fullName>
    </recommendedName>
    <alternativeName>
        <fullName evidence="9">PX domain-containing protein YPT35</fullName>
    </alternativeName>
</protein>
<evidence type="ECO:0000256" key="4">
    <source>
        <dbReference type="ARBA" id="ARBA00022554"/>
    </source>
</evidence>
<dbReference type="OMA" id="QWFMTNV"/>
<keyword evidence="6" id="KW-0472">Membrane</keyword>
<evidence type="ECO:0000256" key="7">
    <source>
        <dbReference type="ARBA" id="ARBA00033728"/>
    </source>
</evidence>
<dbReference type="PANTHER" id="PTHR10555">
    <property type="entry name" value="SORTING NEXIN"/>
    <property type="match status" value="1"/>
</dbReference>
<keyword evidence="4" id="KW-0926">Vacuole</keyword>
<evidence type="ECO:0000256" key="2">
    <source>
        <dbReference type="ARBA" id="ARBA00004481"/>
    </source>
</evidence>
<evidence type="ECO:0000256" key="3">
    <source>
        <dbReference type="ARBA" id="ARBA00007426"/>
    </source>
</evidence>
<sequence>MNSDTTPTHRNKSNSISQLNKVLPVPIELHNGESLEQHQQNHLNHITNVIVGEYHLISGEFGKSYMTWQIKITINDLDYSSIVLYKRYNEIYQLRQDLLKIFPPHDHTITTNIVPSLPPKDNLSLDRLMMSKNWLEERRKGLQWFLSNVLLNPVFQNCSVVKQFVLS</sequence>
<dbReference type="SMR" id="A0A8H6BSZ6"/>
<evidence type="ECO:0000313" key="11">
    <source>
        <dbReference type="EMBL" id="KAF6060436.1"/>
    </source>
</evidence>
<evidence type="ECO:0000256" key="1">
    <source>
        <dbReference type="ARBA" id="ARBA00004148"/>
    </source>
</evidence>
<dbReference type="PROSITE" id="PS50195">
    <property type="entry name" value="PX"/>
    <property type="match status" value="1"/>
</dbReference>
<evidence type="ECO:0000259" key="10">
    <source>
        <dbReference type="PROSITE" id="PS50195"/>
    </source>
</evidence>
<proteinExistence type="inferred from homology"/>
<comment type="similarity">
    <text evidence="3">Belongs to the YPT35 family.</text>
</comment>
<evidence type="ECO:0000256" key="6">
    <source>
        <dbReference type="ARBA" id="ARBA00023136"/>
    </source>
</evidence>
<keyword evidence="5" id="KW-0967">Endosome</keyword>
<dbReference type="EMBL" id="JABWAD010000068">
    <property type="protein sequence ID" value="KAF6060436.1"/>
    <property type="molecule type" value="Genomic_DNA"/>
</dbReference>
<gene>
    <name evidence="11" type="ORF">FOB64_006637</name>
</gene>
<name>A0A8H6BSZ6_CANAX</name>
<dbReference type="GO" id="GO:0032266">
    <property type="term" value="F:phosphatidylinositol-3-phosphate binding"/>
    <property type="evidence" value="ECO:0007669"/>
    <property type="project" value="InterPro"/>
</dbReference>
<dbReference type="GO" id="GO:0005774">
    <property type="term" value="C:vacuolar membrane"/>
    <property type="evidence" value="ECO:0007669"/>
    <property type="project" value="UniProtKB-SubCell"/>
</dbReference>
<dbReference type="PANTHER" id="PTHR10555:SF170">
    <property type="entry name" value="FI18122P1"/>
    <property type="match status" value="1"/>
</dbReference>
<organism evidence="11 12">
    <name type="scientific">Candida albicans</name>
    <name type="common">Yeast</name>
    <dbReference type="NCBI Taxonomy" id="5476"/>
    <lineage>
        <taxon>Eukaryota</taxon>
        <taxon>Fungi</taxon>
        <taxon>Dikarya</taxon>
        <taxon>Ascomycota</taxon>
        <taxon>Saccharomycotina</taxon>
        <taxon>Pichiomycetes</taxon>
        <taxon>Debaryomycetaceae</taxon>
        <taxon>Candida/Lodderomyces clade</taxon>
        <taxon>Candida</taxon>
    </lineage>
</organism>
<dbReference type="SUPFAM" id="SSF64268">
    <property type="entry name" value="PX domain"/>
    <property type="match status" value="1"/>
</dbReference>
<dbReference type="InterPro" id="IPR037917">
    <property type="entry name" value="Ypt35_PX"/>
</dbReference>
<evidence type="ECO:0000313" key="12">
    <source>
        <dbReference type="Proteomes" id="UP000536275"/>
    </source>
</evidence>
<dbReference type="SMART" id="SM00312">
    <property type="entry name" value="PX"/>
    <property type="match status" value="1"/>
</dbReference>
<evidence type="ECO:0000256" key="9">
    <source>
        <dbReference type="ARBA" id="ARBA00033785"/>
    </source>
</evidence>
<dbReference type="Pfam" id="PF00787">
    <property type="entry name" value="PX"/>
    <property type="match status" value="1"/>
</dbReference>
<comment type="caution">
    <text evidence="11">The sequence shown here is derived from an EMBL/GenBank/DDBJ whole genome shotgun (WGS) entry which is preliminary data.</text>
</comment>
<feature type="domain" description="PX" evidence="10">
    <location>
        <begin position="46"/>
        <end position="167"/>
    </location>
</feature>
<dbReference type="GO" id="GO:0010008">
    <property type="term" value="C:endosome membrane"/>
    <property type="evidence" value="ECO:0007669"/>
    <property type="project" value="UniProtKB-SubCell"/>
</dbReference>
<reference evidence="11 12" key="1">
    <citation type="submission" date="2020-03" db="EMBL/GenBank/DDBJ databases">
        <title>FDA dAtabase for Regulatory Grade micrObial Sequences (FDA-ARGOS): Supporting development and validation of Infectious Disease Dx tests.</title>
        <authorList>
            <person name="Campos J."/>
            <person name="Goldberg B."/>
            <person name="Tallon L."/>
            <person name="Sadzewicz L."/>
            <person name="Vavikolanu K."/>
            <person name="Mehta A."/>
            <person name="Aluvathingal J."/>
            <person name="Nadendla S."/>
            <person name="Nandy P."/>
            <person name="Geyer C."/>
            <person name="Yan Y."/>
            <person name="Sichtig H."/>
        </authorList>
    </citation>
    <scope>NUCLEOTIDE SEQUENCE [LARGE SCALE GENOMIC DNA]</scope>
    <source>
        <strain evidence="11 12">FDAARGOS_656</strain>
    </source>
</reference>
<comment type="function">
    <text evidence="7">Recruits the lipid transfer protein VPS13 to endosomal and vacuolar membranes.</text>
</comment>
<accession>A0A8H6BSZ6</accession>
<dbReference type="Proteomes" id="UP000536275">
    <property type="component" value="Unassembled WGS sequence"/>
</dbReference>
<dbReference type="AlphaFoldDB" id="A0A8H6BSZ6"/>
<evidence type="ECO:0000256" key="5">
    <source>
        <dbReference type="ARBA" id="ARBA00022753"/>
    </source>
</evidence>